<dbReference type="KEGG" id="cfus:CYFUS_005887"/>
<gene>
    <name evidence="3" type="ORF">CYFUS_005887</name>
</gene>
<sequence length="780" mass="85968">MSQPSWLRTAARRSEEHAWLLGHVFMKYRQLERESSEELATRLGCSLETLAWLALCRRPSADRFAEELKVIAKRFNVEPKGLTEVIRRVERSASQDAKDASRFFLRPRQVKLASSHAGVNLAGTEHSSFMGETLVLPGHVEAVSHGVTSRRDLPIGVTRMSAAIVSHGGTSDASSRGSFRQEMPARFEGLLRTLALAERRSRLSAVMEPDLDRAVGFIDFGPNAGNDNLLTVLTTRENLHLLASQTFVRVKSRADNHSSLGVVVRGPFSDSNAISDGHVEIELLGEELGGKLVPSGRLPEPRSPVFLLEEGEGAAVLGMEGELCLGVVSGHDRMEVRLDPRDKSVLPRHTGIIGTAEGGKSTTVATLIHRAQAAGIATIVFDVEGEYTHVDEPTDHTAMLEALDRRGQTAEGVEELHIHHLVGHASRNPSHEDSHGFSLSFSSFSPYAIAELLDLPETQQECFLKAHDVTKLLLEDFGIFPRPESEEDRQRLLDADEFTTGHPGMTLQHLLDVVNAYLYCFSAEGRAEGRSRSRGEREHGELTPRGPRLLSGFGRDVRRVMARVHAQSRKNEISWKALAGKLHQLGRLKIFDVDTAPGVDPGTMLTPGRVSVIDLSGTDSSQLNNLVVSDLLRRLHEEQEVRHQRASAGGNPTTPVLIILEKAHEFLSASRISRMPVLFEQVTRIARRGRKHGLGLVFATQSPRHLPTEVLGLLNNFIIHQITDSSAISHLRRSVGGIDEDLWERVSRLAPGQAIVAFRNFLRPLMVTVDPAPVRCLPVD</sequence>
<dbReference type="InterPro" id="IPR027417">
    <property type="entry name" value="P-loop_NTPase"/>
</dbReference>
<accession>A0A250JA50</accession>
<feature type="domain" description="Helicase HerA central" evidence="2">
    <location>
        <begin position="325"/>
        <end position="635"/>
    </location>
</feature>
<dbReference type="GO" id="GO:0004386">
    <property type="term" value="F:helicase activity"/>
    <property type="evidence" value="ECO:0007669"/>
    <property type="project" value="UniProtKB-KW"/>
</dbReference>
<evidence type="ECO:0000313" key="4">
    <source>
        <dbReference type="Proteomes" id="UP000217257"/>
    </source>
</evidence>
<evidence type="ECO:0000313" key="3">
    <source>
        <dbReference type="EMBL" id="ATB40438.1"/>
    </source>
</evidence>
<keyword evidence="3" id="KW-0067">ATP-binding</keyword>
<feature type="compositionally biased region" description="Basic and acidic residues" evidence="1">
    <location>
        <begin position="529"/>
        <end position="542"/>
    </location>
</feature>
<dbReference type="EMBL" id="CP022098">
    <property type="protein sequence ID" value="ATB40438.1"/>
    <property type="molecule type" value="Genomic_DNA"/>
</dbReference>
<proteinExistence type="predicted"/>
<evidence type="ECO:0000259" key="2">
    <source>
        <dbReference type="Pfam" id="PF01935"/>
    </source>
</evidence>
<dbReference type="PANTHER" id="PTHR42957">
    <property type="entry name" value="HELICASE MJ1565-RELATED"/>
    <property type="match status" value="1"/>
</dbReference>
<keyword evidence="3" id="KW-0347">Helicase</keyword>
<dbReference type="AlphaFoldDB" id="A0A250JA50"/>
<protein>
    <submittedName>
        <fullName evidence="3">Bipolar DNA helicase</fullName>
    </submittedName>
</protein>
<keyword evidence="3" id="KW-0378">Hydrolase</keyword>
<dbReference type="InterPro" id="IPR002789">
    <property type="entry name" value="HerA_central"/>
</dbReference>
<dbReference type="RefSeq" id="WP_232536887.1">
    <property type="nucleotide sequence ID" value="NZ_CP022098.1"/>
</dbReference>
<reference evidence="3 4" key="1">
    <citation type="submission" date="2017-06" db="EMBL/GenBank/DDBJ databases">
        <title>Sequencing and comparative analysis of myxobacterial genomes.</title>
        <authorList>
            <person name="Rupp O."/>
            <person name="Goesmann A."/>
            <person name="Sogaard-Andersen L."/>
        </authorList>
    </citation>
    <scope>NUCLEOTIDE SEQUENCE [LARGE SCALE GENOMIC DNA]</scope>
    <source>
        <strain evidence="3 4">DSM 52655</strain>
    </source>
</reference>
<dbReference type="Proteomes" id="UP000217257">
    <property type="component" value="Chromosome"/>
</dbReference>
<organism evidence="3 4">
    <name type="scientific">Cystobacter fuscus</name>
    <dbReference type="NCBI Taxonomy" id="43"/>
    <lineage>
        <taxon>Bacteria</taxon>
        <taxon>Pseudomonadati</taxon>
        <taxon>Myxococcota</taxon>
        <taxon>Myxococcia</taxon>
        <taxon>Myxococcales</taxon>
        <taxon>Cystobacterineae</taxon>
        <taxon>Archangiaceae</taxon>
        <taxon>Cystobacter</taxon>
    </lineage>
</organism>
<name>A0A250JA50_9BACT</name>
<dbReference type="Gene3D" id="3.40.50.300">
    <property type="entry name" value="P-loop containing nucleotide triphosphate hydrolases"/>
    <property type="match status" value="2"/>
</dbReference>
<dbReference type="Pfam" id="PF01935">
    <property type="entry name" value="DUF87"/>
    <property type="match status" value="1"/>
</dbReference>
<dbReference type="SUPFAM" id="SSF52540">
    <property type="entry name" value="P-loop containing nucleoside triphosphate hydrolases"/>
    <property type="match status" value="1"/>
</dbReference>
<keyword evidence="3" id="KW-0547">Nucleotide-binding</keyword>
<dbReference type="InterPro" id="IPR008571">
    <property type="entry name" value="HerA-like"/>
</dbReference>
<evidence type="ECO:0000256" key="1">
    <source>
        <dbReference type="SAM" id="MobiDB-lite"/>
    </source>
</evidence>
<dbReference type="PANTHER" id="PTHR42957:SF1">
    <property type="entry name" value="HELICASE MJ1565-RELATED"/>
    <property type="match status" value="1"/>
</dbReference>
<feature type="region of interest" description="Disordered" evidence="1">
    <location>
        <begin position="529"/>
        <end position="548"/>
    </location>
</feature>